<reference evidence="2" key="1">
    <citation type="submission" date="2021-03" db="EMBL/GenBank/DDBJ databases">
        <title>Leucobacter chromiisoli sp. nov., isolated from chromium-containing soil of chemical plant.</title>
        <authorList>
            <person name="Xu Z."/>
        </authorList>
    </citation>
    <scope>NUCLEOTIDE SEQUENCE</scope>
    <source>
        <strain evidence="2">S27</strain>
    </source>
</reference>
<sequence>MPDPPPAEAVRERRILLGLSYRLLGSVADAEDCVQETYIRWYRLDEEERRGVSSPLAWLITTASRIGLDMLTTARARRERYIGEWLPEPVPGSGLWNSQGGGGSADDPADRISMDDSVSMAIVDGGGLVSAALEPLSGAGPIARFLLGVFERQPGLLLREELVNGEPGLVAGISTGTGTGDEILAVISLALHERRISRLWTIRNPEKLTPWQR</sequence>
<dbReference type="PANTHER" id="PTHR30173">
    <property type="entry name" value="SIGMA 19 FACTOR"/>
    <property type="match status" value="1"/>
</dbReference>
<dbReference type="GO" id="GO:0006352">
    <property type="term" value="P:DNA-templated transcription initiation"/>
    <property type="evidence" value="ECO:0007669"/>
    <property type="project" value="InterPro"/>
</dbReference>
<evidence type="ECO:0000313" key="2">
    <source>
        <dbReference type="EMBL" id="MBO1902426.1"/>
    </source>
</evidence>
<gene>
    <name evidence="2" type="ORF">J4H92_10750</name>
</gene>
<keyword evidence="3" id="KW-1185">Reference proteome</keyword>
<evidence type="ECO:0000313" key="3">
    <source>
        <dbReference type="Proteomes" id="UP000664382"/>
    </source>
</evidence>
<dbReference type="Pfam" id="PF04542">
    <property type="entry name" value="Sigma70_r2"/>
    <property type="match status" value="1"/>
</dbReference>
<dbReference type="PANTHER" id="PTHR30173:SF43">
    <property type="entry name" value="ECF RNA POLYMERASE SIGMA FACTOR SIGI-RELATED"/>
    <property type="match status" value="1"/>
</dbReference>
<dbReference type="SUPFAM" id="SSF88946">
    <property type="entry name" value="Sigma2 domain of RNA polymerase sigma factors"/>
    <property type="match status" value="1"/>
</dbReference>
<evidence type="ECO:0000259" key="1">
    <source>
        <dbReference type="Pfam" id="PF04542"/>
    </source>
</evidence>
<accession>A0A939S8S8</accession>
<dbReference type="GO" id="GO:0016987">
    <property type="term" value="F:sigma factor activity"/>
    <property type="evidence" value="ECO:0007669"/>
    <property type="project" value="TreeGrafter"/>
</dbReference>
<dbReference type="InterPro" id="IPR007627">
    <property type="entry name" value="RNA_pol_sigma70_r2"/>
</dbReference>
<name>A0A939S8S8_9MICO</name>
<organism evidence="2 3">
    <name type="scientific">Leucobacter weissii</name>
    <dbReference type="NCBI Taxonomy" id="1983706"/>
    <lineage>
        <taxon>Bacteria</taxon>
        <taxon>Bacillati</taxon>
        <taxon>Actinomycetota</taxon>
        <taxon>Actinomycetes</taxon>
        <taxon>Micrococcales</taxon>
        <taxon>Microbacteriaceae</taxon>
        <taxon>Leucobacter</taxon>
    </lineage>
</organism>
<protein>
    <recommendedName>
        <fullName evidence="1">RNA polymerase sigma-70 region 2 domain-containing protein</fullName>
    </recommendedName>
</protein>
<proteinExistence type="predicted"/>
<dbReference type="Proteomes" id="UP000664382">
    <property type="component" value="Unassembled WGS sequence"/>
</dbReference>
<dbReference type="EMBL" id="JAGDYM010000011">
    <property type="protein sequence ID" value="MBO1902426.1"/>
    <property type="molecule type" value="Genomic_DNA"/>
</dbReference>
<comment type="caution">
    <text evidence="2">The sequence shown here is derived from an EMBL/GenBank/DDBJ whole genome shotgun (WGS) entry which is preliminary data.</text>
</comment>
<feature type="domain" description="RNA polymerase sigma-70 region 2" evidence="1">
    <location>
        <begin position="12"/>
        <end position="75"/>
    </location>
</feature>
<dbReference type="Gene3D" id="1.10.1740.10">
    <property type="match status" value="1"/>
</dbReference>
<dbReference type="InterPro" id="IPR013325">
    <property type="entry name" value="RNA_pol_sigma_r2"/>
</dbReference>
<dbReference type="InterPro" id="IPR052704">
    <property type="entry name" value="ECF_Sigma-70_Domain"/>
</dbReference>
<dbReference type="AlphaFoldDB" id="A0A939S8S8"/>